<dbReference type="EMBL" id="KQ965804">
    <property type="protein sequence ID" value="KXS11302.1"/>
    <property type="molecule type" value="Genomic_DNA"/>
</dbReference>
<gene>
    <name evidence="2" type="ORF">M427DRAFT_73050</name>
</gene>
<name>A0A139A3D1_GONPJ</name>
<feature type="region of interest" description="Disordered" evidence="1">
    <location>
        <begin position="407"/>
        <end position="432"/>
    </location>
</feature>
<sequence>MGAAPAKKSTKIAAPKVSLSVTASTSTAAAPSRLIRGKEPAAKAQPPPPVLKVQPPTSKRPVITATTTQPRSKVPQATRPANTRIPSISAKSSVPRTTVIPGSSSTSKAELLLDSLHQRPADGLSLVRSDFHVHSSAEEHTSVSGEAEPVQHNTMDHVIAIDHGKADMIELDRTVGHAASSFSVSRVDDEKKLASYWMLMAARAWATGDMVEGGHALTEALTFGAEPKEHIEMMLEVLPTARQEASISHLNASLPDIPVAPEEASFSSLKESRLDLRSARHDASLWDLPSNHHDESLPPPETTHNDLPSAAAQLHTAPLADSMELHSTPKESPIPQNQHAESAMDSPRSPTTRFLLEDRKPFGDLTTSSLSPVRATETNNFGHFAVMRSGNAWRHSVDLVEEEKHLSSPAWRTTTRKMDMSPESPQSPPLPSSFVVETSTSVRSRTPLGNLGLDVRALAPRTTPSRRRLFQPPELVEKPDRRRSEAVREIGKLLGEMNLSKSPVQEYVPPTTPRLKREIASITPGFLSAKKPLLLPDDMVPVKSHPELDGSSVTVLTPVRAKPKERDALGVPMYVTQVRRSLRNLPTDEGKDDGMYGDENDPESYGSPQNSMTRMAETMDQSRKLQKLMEENSYAFKPNRAIDQEESLAMLRSQLL</sequence>
<keyword evidence="3" id="KW-1185">Reference proteome</keyword>
<evidence type="ECO:0000313" key="3">
    <source>
        <dbReference type="Proteomes" id="UP000070544"/>
    </source>
</evidence>
<feature type="region of interest" description="Disordered" evidence="1">
    <location>
        <begin position="286"/>
        <end position="307"/>
    </location>
</feature>
<dbReference type="AlphaFoldDB" id="A0A139A3D1"/>
<feature type="region of interest" description="Disordered" evidence="1">
    <location>
        <begin position="325"/>
        <end position="349"/>
    </location>
</feature>
<dbReference type="Proteomes" id="UP000070544">
    <property type="component" value="Unassembled WGS sequence"/>
</dbReference>
<reference evidence="2 3" key="1">
    <citation type="journal article" date="2015" name="Genome Biol. Evol.">
        <title>Phylogenomic analyses indicate that early fungi evolved digesting cell walls of algal ancestors of land plants.</title>
        <authorList>
            <person name="Chang Y."/>
            <person name="Wang S."/>
            <person name="Sekimoto S."/>
            <person name="Aerts A.L."/>
            <person name="Choi C."/>
            <person name="Clum A."/>
            <person name="LaButti K.M."/>
            <person name="Lindquist E.A."/>
            <person name="Yee Ngan C."/>
            <person name="Ohm R.A."/>
            <person name="Salamov A.A."/>
            <person name="Grigoriev I.V."/>
            <person name="Spatafora J.W."/>
            <person name="Berbee M.L."/>
        </authorList>
    </citation>
    <scope>NUCLEOTIDE SEQUENCE [LARGE SCALE GENOMIC DNA]</scope>
    <source>
        <strain evidence="2 3">JEL478</strain>
    </source>
</reference>
<proteinExistence type="predicted"/>
<dbReference type="OrthoDB" id="5600312at2759"/>
<feature type="compositionally biased region" description="Low complexity" evidence="1">
    <location>
        <begin position="17"/>
        <end position="30"/>
    </location>
</feature>
<feature type="region of interest" description="Disordered" evidence="1">
    <location>
        <begin position="1"/>
        <end position="81"/>
    </location>
</feature>
<organism evidence="2 3">
    <name type="scientific">Gonapodya prolifera (strain JEL478)</name>
    <name type="common">Monoblepharis prolifera</name>
    <dbReference type="NCBI Taxonomy" id="1344416"/>
    <lineage>
        <taxon>Eukaryota</taxon>
        <taxon>Fungi</taxon>
        <taxon>Fungi incertae sedis</taxon>
        <taxon>Chytridiomycota</taxon>
        <taxon>Chytridiomycota incertae sedis</taxon>
        <taxon>Monoblepharidomycetes</taxon>
        <taxon>Monoblepharidales</taxon>
        <taxon>Gonapodyaceae</taxon>
        <taxon>Gonapodya</taxon>
    </lineage>
</organism>
<feature type="region of interest" description="Disordered" evidence="1">
    <location>
        <begin position="583"/>
        <end position="622"/>
    </location>
</feature>
<feature type="compositionally biased region" description="Basic and acidic residues" evidence="1">
    <location>
        <begin position="286"/>
        <end position="296"/>
    </location>
</feature>
<evidence type="ECO:0000313" key="2">
    <source>
        <dbReference type="EMBL" id="KXS11302.1"/>
    </source>
</evidence>
<evidence type="ECO:0000256" key="1">
    <source>
        <dbReference type="SAM" id="MobiDB-lite"/>
    </source>
</evidence>
<protein>
    <submittedName>
        <fullName evidence="2">Uncharacterized protein</fullName>
    </submittedName>
</protein>
<accession>A0A139A3D1</accession>